<dbReference type="InterPro" id="IPR030395">
    <property type="entry name" value="GP_PDE_dom"/>
</dbReference>
<keyword evidence="1" id="KW-0732">Signal</keyword>
<dbReference type="Proteomes" id="UP000056419">
    <property type="component" value="Unassembled WGS sequence"/>
</dbReference>
<organism evidence="3 4">
    <name type="scientific">Bacteroides stercoris</name>
    <dbReference type="NCBI Taxonomy" id="46506"/>
    <lineage>
        <taxon>Bacteria</taxon>
        <taxon>Pseudomonadati</taxon>
        <taxon>Bacteroidota</taxon>
        <taxon>Bacteroidia</taxon>
        <taxon>Bacteroidales</taxon>
        <taxon>Bacteroidaceae</taxon>
        <taxon>Bacteroides</taxon>
    </lineage>
</organism>
<evidence type="ECO:0000313" key="3">
    <source>
        <dbReference type="EMBL" id="KWR53575.1"/>
    </source>
</evidence>
<dbReference type="PANTHER" id="PTHR46211:SF1">
    <property type="entry name" value="GLYCEROPHOSPHODIESTER PHOSPHODIESTERASE, CYTOPLASMIC"/>
    <property type="match status" value="1"/>
</dbReference>
<evidence type="ECO:0000313" key="4">
    <source>
        <dbReference type="Proteomes" id="UP000056419"/>
    </source>
</evidence>
<protein>
    <submittedName>
        <fullName evidence="3">Cytoplasmic glycerophosphodiester phosphodiesterase</fullName>
    </submittedName>
</protein>
<reference evidence="3 4" key="1">
    <citation type="journal article" date="2016" name="BMC Genomics">
        <title>Type VI secretion systems of human gut Bacteroidales segregate into three genetic architectures, two of which are contained on mobile genetic elements.</title>
        <authorList>
            <person name="Coyne M.J."/>
            <person name="Roelofs K.G."/>
            <person name="Comstock L.E."/>
        </authorList>
    </citation>
    <scope>NUCLEOTIDE SEQUENCE [LARGE SCALE GENOMIC DNA]</scope>
    <source>
        <strain evidence="3 4">CL09T03C01</strain>
    </source>
</reference>
<dbReference type="STRING" id="46506.AA415_02404"/>
<dbReference type="SUPFAM" id="SSF51695">
    <property type="entry name" value="PLC-like phosphodiesterases"/>
    <property type="match status" value="1"/>
</dbReference>
<dbReference type="PATRIC" id="fig|46506.5.peg.2579"/>
<dbReference type="InterPro" id="IPR017946">
    <property type="entry name" value="PLC-like_Pdiesterase_TIM-brl"/>
</dbReference>
<feature type="signal peptide" evidence="1">
    <location>
        <begin position="1"/>
        <end position="22"/>
    </location>
</feature>
<dbReference type="Pfam" id="PF03009">
    <property type="entry name" value="GDPD"/>
    <property type="match status" value="1"/>
</dbReference>
<dbReference type="Gene3D" id="3.20.20.190">
    <property type="entry name" value="Phosphatidylinositol (PI) phosphodiesterase"/>
    <property type="match status" value="1"/>
</dbReference>
<evidence type="ECO:0000259" key="2">
    <source>
        <dbReference type="PROSITE" id="PS51704"/>
    </source>
</evidence>
<feature type="domain" description="GP-PDE" evidence="2">
    <location>
        <begin position="25"/>
        <end position="253"/>
    </location>
</feature>
<dbReference type="RefSeq" id="WP_060386145.1">
    <property type="nucleotide sequence ID" value="NZ_LRGC01000012.1"/>
</dbReference>
<sequence precursor="true">MKLKSLIITSALLFATCGCIQAQSTQVIAHRGFWKTNGSAQNSIAALVKADSIGCYGSEFDVWLTADNRLVVNHDSTFKGVNMQKSTAQQCTGVTLDNGEQLPTLQQYLEKARSLETRLILELKAHKTPEQETRAVEAIVKMVKDMGLDDRTEYITFSRHATKEFIRLAPKGTPVYYLEGDLSPKELKAWGCAGPDYHFSVFKKHPEWIKESHDLGMKVNAWTVNDPKDMKWLIGQGVDFITTNEPVKLQEILQ</sequence>
<comment type="caution">
    <text evidence="3">The sequence shown here is derived from an EMBL/GenBank/DDBJ whole genome shotgun (WGS) entry which is preliminary data.</text>
</comment>
<gene>
    <name evidence="3" type="ORF">AA415_02404</name>
</gene>
<accession>A0A108T5C8</accession>
<dbReference type="GO" id="GO:0008081">
    <property type="term" value="F:phosphoric diester hydrolase activity"/>
    <property type="evidence" value="ECO:0007669"/>
    <property type="project" value="InterPro"/>
</dbReference>
<proteinExistence type="predicted"/>
<keyword evidence="4" id="KW-1185">Reference proteome</keyword>
<dbReference type="PROSITE" id="PS51257">
    <property type="entry name" value="PROKAR_LIPOPROTEIN"/>
    <property type="match status" value="1"/>
</dbReference>
<dbReference type="PROSITE" id="PS51704">
    <property type="entry name" value="GP_PDE"/>
    <property type="match status" value="1"/>
</dbReference>
<name>A0A108T5C8_BACSE</name>
<dbReference type="GO" id="GO:0006629">
    <property type="term" value="P:lipid metabolic process"/>
    <property type="evidence" value="ECO:0007669"/>
    <property type="project" value="InterPro"/>
</dbReference>
<dbReference type="EMBL" id="LRGC01000012">
    <property type="protein sequence ID" value="KWR53575.1"/>
    <property type="molecule type" value="Genomic_DNA"/>
</dbReference>
<feature type="chain" id="PRO_5007130726" evidence="1">
    <location>
        <begin position="23"/>
        <end position="254"/>
    </location>
</feature>
<dbReference type="PANTHER" id="PTHR46211">
    <property type="entry name" value="GLYCEROPHOSPHORYL DIESTER PHOSPHODIESTERASE"/>
    <property type="match status" value="1"/>
</dbReference>
<evidence type="ECO:0000256" key="1">
    <source>
        <dbReference type="SAM" id="SignalP"/>
    </source>
</evidence>
<dbReference type="PROSITE" id="PS50007">
    <property type="entry name" value="PIPLC_X_DOMAIN"/>
    <property type="match status" value="1"/>
</dbReference>
<dbReference type="AlphaFoldDB" id="A0A108T5C8"/>